<proteinExistence type="predicted"/>
<dbReference type="EMBL" id="JAIVFP010000004">
    <property type="protein sequence ID" value="MCI4685070.1"/>
    <property type="molecule type" value="Genomic_DNA"/>
</dbReference>
<evidence type="ECO:0000313" key="3">
    <source>
        <dbReference type="Proteomes" id="UP001139104"/>
    </source>
</evidence>
<keyword evidence="1" id="KW-0472">Membrane</keyword>
<dbReference type="RefSeq" id="WP_243069092.1">
    <property type="nucleotide sequence ID" value="NZ_JAIVFP010000004.1"/>
</dbReference>
<reference evidence="2" key="1">
    <citation type="journal article" date="2022" name="ISME J.">
        <title>Identification of active gaseous-alkane degraders at natural gas seeps.</title>
        <authorList>
            <person name="Farhan Ul Haque M."/>
            <person name="Hernandez M."/>
            <person name="Crombie A.T."/>
            <person name="Murrell J.C."/>
        </authorList>
    </citation>
    <scope>NUCLEOTIDE SEQUENCE</scope>
    <source>
        <strain evidence="2">PC2</strain>
    </source>
</reference>
<keyword evidence="3" id="KW-1185">Reference proteome</keyword>
<name>A0ABS9ZC99_9HYPH</name>
<dbReference type="Proteomes" id="UP001139104">
    <property type="component" value="Unassembled WGS sequence"/>
</dbReference>
<accession>A0ABS9ZC99</accession>
<gene>
    <name evidence="2" type="ORF">K2U94_20300</name>
</gene>
<organism evidence="2 3">
    <name type="scientific">Candidatus Rhodoblastus alkanivorans</name>
    <dbReference type="NCBI Taxonomy" id="2954117"/>
    <lineage>
        <taxon>Bacteria</taxon>
        <taxon>Pseudomonadati</taxon>
        <taxon>Pseudomonadota</taxon>
        <taxon>Alphaproteobacteria</taxon>
        <taxon>Hyphomicrobiales</taxon>
        <taxon>Rhodoblastaceae</taxon>
        <taxon>Rhodoblastus</taxon>
    </lineage>
</organism>
<sequence>MIGAVIAGLAFFGAMEATGNVIAIHAWPAYGAAFPTRAFTLPMLLARQASGATLTILAGCLVSTIARRDQRTVLLELASQI</sequence>
<protein>
    <submittedName>
        <fullName evidence="2">Uncharacterized protein</fullName>
    </submittedName>
</protein>
<comment type="caution">
    <text evidence="2">The sequence shown here is derived from an EMBL/GenBank/DDBJ whole genome shotgun (WGS) entry which is preliminary data.</text>
</comment>
<evidence type="ECO:0000256" key="1">
    <source>
        <dbReference type="SAM" id="Phobius"/>
    </source>
</evidence>
<keyword evidence="1" id="KW-1133">Transmembrane helix</keyword>
<evidence type="ECO:0000313" key="2">
    <source>
        <dbReference type="EMBL" id="MCI4685070.1"/>
    </source>
</evidence>
<keyword evidence="1" id="KW-0812">Transmembrane</keyword>
<feature type="transmembrane region" description="Helical" evidence="1">
    <location>
        <begin position="47"/>
        <end position="66"/>
    </location>
</feature>